<dbReference type="InterPro" id="IPR001670">
    <property type="entry name" value="ADH_Fe/GldA"/>
</dbReference>
<accession>A0ABD5Z0P3</accession>
<feature type="compositionally biased region" description="Basic and acidic residues" evidence="2">
    <location>
        <begin position="360"/>
        <end position="372"/>
    </location>
</feature>
<keyword evidence="6" id="KW-1185">Reference proteome</keyword>
<feature type="domain" description="Alcohol dehydrogenase iron-type/glycerol dehydrogenase GldA" evidence="3">
    <location>
        <begin position="11"/>
        <end position="188"/>
    </location>
</feature>
<reference evidence="5 6" key="1">
    <citation type="journal article" date="2019" name="Int. J. Syst. Evol. Microbiol.">
        <title>The Global Catalogue of Microorganisms (GCM) 10K type strain sequencing project: providing services to taxonomists for standard genome sequencing and annotation.</title>
        <authorList>
            <consortium name="The Broad Institute Genomics Platform"/>
            <consortium name="The Broad Institute Genome Sequencing Center for Infectious Disease"/>
            <person name="Wu L."/>
            <person name="Ma J."/>
        </authorList>
    </citation>
    <scope>NUCLEOTIDE SEQUENCE [LARGE SCALE GENOMIC DNA]</scope>
    <source>
        <strain evidence="5 6">XZGYJ-43</strain>
    </source>
</reference>
<dbReference type="GO" id="GO:0016491">
    <property type="term" value="F:oxidoreductase activity"/>
    <property type="evidence" value="ECO:0007669"/>
    <property type="project" value="UniProtKB-KW"/>
</dbReference>
<organism evidence="5 6">
    <name type="scientific">Halospeciosus flavus</name>
    <dbReference type="NCBI Taxonomy" id="3032283"/>
    <lineage>
        <taxon>Archaea</taxon>
        <taxon>Methanobacteriati</taxon>
        <taxon>Methanobacteriota</taxon>
        <taxon>Stenosarchaea group</taxon>
        <taxon>Halobacteria</taxon>
        <taxon>Halobacteriales</taxon>
        <taxon>Halobacteriaceae</taxon>
        <taxon>Halospeciosus</taxon>
    </lineage>
</organism>
<dbReference type="Gene3D" id="3.40.50.1970">
    <property type="match status" value="1"/>
</dbReference>
<sequence length="396" mass="41243">MHEEFRFDYEPGTLVYGEGCVSALGDEVAAIGAEDALVVTGETVGTTPEVVDPVRAGLGDRLAGVFAETTTAKTLGTAIDAAERFHDLDADALVSLGGGSSLDVAKVASVLAARNGDDIDRAAVHEEFEETGTLSVPGGELVPILTVPTTLAGADLSVVAGITTRTDGLTRGGVSDGRLMPEALYYDPALFETTPHDVLCASAMNGFDKGVETLYAANATPVTDGTAMRGLRLLSKGLPALGAGERDEQTLHDAVVGTMLVQYGCSRGSGSTLSLIHAFGHGIARGYAVQQGGAHAIIAPHALRLLFDRVDGRRDLLAEALGVDDTDDPAGAVVDRVAEIRDALGLPTRLREIEDLSKEDLPDVAESTHDDSLVGNTPEGFDPSVEDIEDVLRSAW</sequence>
<dbReference type="Gene3D" id="1.20.1090.10">
    <property type="entry name" value="Dehydroquinate synthase-like - alpha domain"/>
    <property type="match status" value="1"/>
</dbReference>
<comment type="caution">
    <text evidence="5">The sequence shown here is derived from an EMBL/GenBank/DDBJ whole genome shotgun (WGS) entry which is preliminary data.</text>
</comment>
<gene>
    <name evidence="5" type="ORF">ACFQJ9_04730</name>
</gene>
<dbReference type="PANTHER" id="PTHR11496:SF83">
    <property type="entry name" value="HYDROXYACID-OXOACID TRANSHYDROGENASE, MITOCHONDRIAL"/>
    <property type="match status" value="1"/>
</dbReference>
<dbReference type="InterPro" id="IPR056798">
    <property type="entry name" value="ADH_Fe_C"/>
</dbReference>
<evidence type="ECO:0000313" key="5">
    <source>
        <dbReference type="EMBL" id="MFC7198729.1"/>
    </source>
</evidence>
<evidence type="ECO:0000259" key="3">
    <source>
        <dbReference type="Pfam" id="PF00465"/>
    </source>
</evidence>
<feature type="domain" description="Fe-containing alcohol dehydrogenase-like C-terminal" evidence="4">
    <location>
        <begin position="202"/>
        <end position="396"/>
    </location>
</feature>
<evidence type="ECO:0000256" key="1">
    <source>
        <dbReference type="ARBA" id="ARBA00023002"/>
    </source>
</evidence>
<name>A0ABD5Z0P3_9EURY</name>
<feature type="region of interest" description="Disordered" evidence="2">
    <location>
        <begin position="360"/>
        <end position="384"/>
    </location>
</feature>
<dbReference type="AlphaFoldDB" id="A0ABD5Z0P3"/>
<keyword evidence="1" id="KW-0560">Oxidoreductase</keyword>
<protein>
    <submittedName>
        <fullName evidence="5">Iron-containing alcohol dehydrogenase family protein</fullName>
    </submittedName>
</protein>
<dbReference type="CDD" id="cd14866">
    <property type="entry name" value="Fe-ADH-like"/>
    <property type="match status" value="1"/>
</dbReference>
<dbReference type="Pfam" id="PF25137">
    <property type="entry name" value="ADH_Fe_C"/>
    <property type="match status" value="1"/>
</dbReference>
<evidence type="ECO:0000313" key="6">
    <source>
        <dbReference type="Proteomes" id="UP001596447"/>
    </source>
</evidence>
<dbReference type="RefSeq" id="WP_279528687.1">
    <property type="nucleotide sequence ID" value="NZ_CP122312.1"/>
</dbReference>
<dbReference type="PANTHER" id="PTHR11496">
    <property type="entry name" value="ALCOHOL DEHYDROGENASE"/>
    <property type="match status" value="1"/>
</dbReference>
<dbReference type="Pfam" id="PF00465">
    <property type="entry name" value="Fe-ADH"/>
    <property type="match status" value="1"/>
</dbReference>
<proteinExistence type="predicted"/>
<evidence type="ECO:0000256" key="2">
    <source>
        <dbReference type="SAM" id="MobiDB-lite"/>
    </source>
</evidence>
<dbReference type="Proteomes" id="UP001596447">
    <property type="component" value="Unassembled WGS sequence"/>
</dbReference>
<dbReference type="InterPro" id="IPR039697">
    <property type="entry name" value="Alcohol_dehydrogenase_Fe"/>
</dbReference>
<dbReference type="SUPFAM" id="SSF56796">
    <property type="entry name" value="Dehydroquinate synthase-like"/>
    <property type="match status" value="1"/>
</dbReference>
<evidence type="ECO:0000259" key="4">
    <source>
        <dbReference type="Pfam" id="PF25137"/>
    </source>
</evidence>
<dbReference type="EMBL" id="JBHTAR010000011">
    <property type="protein sequence ID" value="MFC7198729.1"/>
    <property type="molecule type" value="Genomic_DNA"/>
</dbReference>